<feature type="transmembrane region" description="Helical" evidence="1">
    <location>
        <begin position="205"/>
        <end position="226"/>
    </location>
</feature>
<proteinExistence type="predicted"/>
<reference evidence="2 3" key="1">
    <citation type="submission" date="2024-03" db="EMBL/GenBank/DDBJ databases">
        <title>Draft genome sequence of Klenkia sp. LSe6-5.</title>
        <authorList>
            <person name="Duangmal K."/>
            <person name="Chantavorakit T."/>
        </authorList>
    </citation>
    <scope>NUCLEOTIDE SEQUENCE [LARGE SCALE GENOMIC DNA]</scope>
    <source>
        <strain evidence="2 3">LSe6-5</strain>
    </source>
</reference>
<accession>A0ABU8DVM5</accession>
<protein>
    <recommendedName>
        <fullName evidence="4">ABC-2 type transport system permease protein</fullName>
    </recommendedName>
</protein>
<comment type="caution">
    <text evidence="2">The sequence shown here is derived from an EMBL/GenBank/DDBJ whole genome shotgun (WGS) entry which is preliminary data.</text>
</comment>
<dbReference type="Proteomes" id="UP001361570">
    <property type="component" value="Unassembled WGS sequence"/>
</dbReference>
<feature type="transmembrane region" description="Helical" evidence="1">
    <location>
        <begin position="52"/>
        <end position="72"/>
    </location>
</feature>
<dbReference type="RefSeq" id="WP_336405027.1">
    <property type="nucleotide sequence ID" value="NZ_JBAPLU010000015.1"/>
</dbReference>
<feature type="transmembrane region" description="Helical" evidence="1">
    <location>
        <begin position="84"/>
        <end position="110"/>
    </location>
</feature>
<sequence length="231" mass="23733">MNRTLAAARLHAVHALVAIGVPWLVVGSSFAINLAIWAAMPADARNQGGTGGLVSMYIAVAIVFLQSVTQLFPMAIGLSLTRRTFYLGTLVAAGLQALVYGVALTVLALAEQATSGWGVDLRFWAPGPVDVGNPALQVLVFGVPMFLAASVGIGLGVVIKRWGPAGMWTLTIGLLLATGSAAALITWRSGWPAVGAFFTDTSMIALLLAGPAVVAAAVAAAGFWGLRRAVP</sequence>
<feature type="transmembrane region" description="Helical" evidence="1">
    <location>
        <begin position="12"/>
        <end position="40"/>
    </location>
</feature>
<organism evidence="2 3">
    <name type="scientific">Klenkia sesuvii</name>
    <dbReference type="NCBI Taxonomy" id="3103137"/>
    <lineage>
        <taxon>Bacteria</taxon>
        <taxon>Bacillati</taxon>
        <taxon>Actinomycetota</taxon>
        <taxon>Actinomycetes</taxon>
        <taxon>Geodermatophilales</taxon>
        <taxon>Geodermatophilaceae</taxon>
        <taxon>Klenkia</taxon>
    </lineage>
</organism>
<evidence type="ECO:0000256" key="1">
    <source>
        <dbReference type="SAM" id="Phobius"/>
    </source>
</evidence>
<gene>
    <name evidence="2" type="ORF">TEK04_14335</name>
</gene>
<evidence type="ECO:0008006" key="4">
    <source>
        <dbReference type="Google" id="ProtNLM"/>
    </source>
</evidence>
<keyword evidence="3" id="KW-1185">Reference proteome</keyword>
<feature type="transmembrane region" description="Helical" evidence="1">
    <location>
        <begin position="135"/>
        <end position="158"/>
    </location>
</feature>
<name>A0ABU8DVM5_9ACTN</name>
<feature type="transmembrane region" description="Helical" evidence="1">
    <location>
        <begin position="165"/>
        <end position="185"/>
    </location>
</feature>
<evidence type="ECO:0000313" key="3">
    <source>
        <dbReference type="Proteomes" id="UP001361570"/>
    </source>
</evidence>
<dbReference type="EMBL" id="JBAPLU010000015">
    <property type="protein sequence ID" value="MEI4272902.1"/>
    <property type="molecule type" value="Genomic_DNA"/>
</dbReference>
<evidence type="ECO:0000313" key="2">
    <source>
        <dbReference type="EMBL" id="MEI4272902.1"/>
    </source>
</evidence>
<keyword evidence="1" id="KW-0472">Membrane</keyword>
<keyword evidence="1" id="KW-0812">Transmembrane</keyword>
<keyword evidence="1" id="KW-1133">Transmembrane helix</keyword>